<gene>
    <name evidence="2" type="ORF">OSTQU699_LOCUS8771</name>
</gene>
<evidence type="ECO:0000313" key="3">
    <source>
        <dbReference type="Proteomes" id="UP000708148"/>
    </source>
</evidence>
<name>A0A8S1JBA9_9CHLO</name>
<evidence type="ECO:0000313" key="2">
    <source>
        <dbReference type="EMBL" id="CAD7703411.1"/>
    </source>
</evidence>
<keyword evidence="3" id="KW-1185">Reference proteome</keyword>
<protein>
    <submittedName>
        <fullName evidence="2">Uncharacterized protein</fullName>
    </submittedName>
</protein>
<feature type="non-terminal residue" evidence="2">
    <location>
        <position position="74"/>
    </location>
</feature>
<accession>A0A8S1JBA9</accession>
<proteinExistence type="predicted"/>
<feature type="region of interest" description="Disordered" evidence="1">
    <location>
        <begin position="1"/>
        <end position="28"/>
    </location>
</feature>
<comment type="caution">
    <text evidence="2">The sequence shown here is derived from an EMBL/GenBank/DDBJ whole genome shotgun (WGS) entry which is preliminary data.</text>
</comment>
<dbReference type="AlphaFoldDB" id="A0A8S1JBA9"/>
<dbReference type="EMBL" id="CAJHUC010002215">
    <property type="protein sequence ID" value="CAD7703411.1"/>
    <property type="molecule type" value="Genomic_DNA"/>
</dbReference>
<evidence type="ECO:0000256" key="1">
    <source>
        <dbReference type="SAM" id="MobiDB-lite"/>
    </source>
</evidence>
<reference evidence="2" key="1">
    <citation type="submission" date="2020-12" db="EMBL/GenBank/DDBJ databases">
        <authorList>
            <person name="Iha C."/>
        </authorList>
    </citation>
    <scope>NUCLEOTIDE SEQUENCE</scope>
</reference>
<dbReference type="Proteomes" id="UP000708148">
    <property type="component" value="Unassembled WGS sequence"/>
</dbReference>
<sequence length="74" mass="7360">MNHSGDEPVGGSAQGVERRADGNGASAAVCGESCRAGPARASAGADAKKLTRTRSGKTFHVTFTPSAGDRQASA</sequence>
<organism evidence="2 3">
    <name type="scientific">Ostreobium quekettii</name>
    <dbReference type="NCBI Taxonomy" id="121088"/>
    <lineage>
        <taxon>Eukaryota</taxon>
        <taxon>Viridiplantae</taxon>
        <taxon>Chlorophyta</taxon>
        <taxon>core chlorophytes</taxon>
        <taxon>Ulvophyceae</taxon>
        <taxon>TCBD clade</taxon>
        <taxon>Bryopsidales</taxon>
        <taxon>Ostreobineae</taxon>
        <taxon>Ostreobiaceae</taxon>
        <taxon>Ostreobium</taxon>
    </lineage>
</organism>